<dbReference type="RefSeq" id="XP_020916232.1">
    <property type="nucleotide sequence ID" value="XM_021060573.2"/>
</dbReference>
<evidence type="ECO:0000313" key="5">
    <source>
        <dbReference type="Proteomes" id="UP000887567"/>
    </source>
</evidence>
<dbReference type="EnsemblMetazoa" id="XM_021060573.2">
    <property type="protein sequence ID" value="XP_020916232.1"/>
    <property type="gene ID" value="LOC110253625"/>
</dbReference>
<dbReference type="GO" id="GO:0004591">
    <property type="term" value="F:oxoglutarate dehydrogenase (succinyl-transferring) activity"/>
    <property type="evidence" value="ECO:0007669"/>
    <property type="project" value="TreeGrafter"/>
</dbReference>
<evidence type="ECO:0000313" key="4">
    <source>
        <dbReference type="EnsemblMetazoa" id="XP_020916232.1"/>
    </source>
</evidence>
<dbReference type="GeneID" id="110253625"/>
<dbReference type="GO" id="GO:0005739">
    <property type="term" value="C:mitochondrion"/>
    <property type="evidence" value="ECO:0007669"/>
    <property type="project" value="UniProtKB-SubCell"/>
</dbReference>
<dbReference type="InterPro" id="IPR020373">
    <property type="entry name" value="Kgd4/YMR-31"/>
</dbReference>
<keyword evidence="5" id="KW-1185">Reference proteome</keyword>
<keyword evidence="2" id="KW-0496">Mitochondrion</keyword>
<reference evidence="4" key="1">
    <citation type="submission" date="2022-11" db="UniProtKB">
        <authorList>
            <consortium name="EnsemblMetazoa"/>
        </authorList>
    </citation>
    <scope>IDENTIFICATION</scope>
</reference>
<dbReference type="KEGG" id="epa:110253625"/>
<protein>
    <recommendedName>
        <fullName evidence="6">Ribosomal protein S36</fullName>
    </recommendedName>
</protein>
<dbReference type="PANTHER" id="PTHR31601:SF2">
    <property type="entry name" value="ALPHA-KETOGLUTARATE DEHYDROGENASE COMPONENT 4"/>
    <property type="match status" value="1"/>
</dbReference>
<dbReference type="PANTHER" id="PTHR31601">
    <property type="entry name" value="28S RIBOSOMAL PROTEIN S36, MITOCHONDRIAL"/>
    <property type="match status" value="1"/>
</dbReference>
<organism evidence="4 5">
    <name type="scientific">Exaiptasia diaphana</name>
    <name type="common">Tropical sea anemone</name>
    <name type="synonym">Aiptasia pulchella</name>
    <dbReference type="NCBI Taxonomy" id="2652724"/>
    <lineage>
        <taxon>Eukaryota</taxon>
        <taxon>Metazoa</taxon>
        <taxon>Cnidaria</taxon>
        <taxon>Anthozoa</taxon>
        <taxon>Hexacorallia</taxon>
        <taxon>Actiniaria</taxon>
        <taxon>Aiptasiidae</taxon>
        <taxon>Exaiptasia</taxon>
    </lineage>
</organism>
<dbReference type="OrthoDB" id="2116030at2759"/>
<comment type="similarity">
    <text evidence="3">Belongs to the alpha-ketoglutarate dehydrogenase component 4 family.</text>
</comment>
<dbReference type="GO" id="GO:0006103">
    <property type="term" value="P:2-oxoglutarate metabolic process"/>
    <property type="evidence" value="ECO:0007669"/>
    <property type="project" value="InterPro"/>
</dbReference>
<accession>A0A913Y7Y6</accession>
<proteinExistence type="inferred from homology"/>
<evidence type="ECO:0000256" key="3">
    <source>
        <dbReference type="ARBA" id="ARBA00043970"/>
    </source>
</evidence>
<dbReference type="AlphaFoldDB" id="A0A913Y7Y6"/>
<sequence length="133" mass="15144">MVIAQMPSSNNRFQIYCIMFTHKAPRGYRRMCKMASTAGRIVVRQHKQLIKFPNRIKMHRNPSSNNKGPEVSSVIASITQQVPSFKPLNAPSVKATPAMTSSYDDGIITLPFRFQRKLISQEEMEYIERGGPE</sequence>
<evidence type="ECO:0000256" key="2">
    <source>
        <dbReference type="ARBA" id="ARBA00023128"/>
    </source>
</evidence>
<name>A0A913Y7Y6_EXADI</name>
<dbReference type="Proteomes" id="UP000887567">
    <property type="component" value="Unplaced"/>
</dbReference>
<comment type="subcellular location">
    <subcellularLocation>
        <location evidence="1">Mitochondrion</location>
    </subcellularLocation>
</comment>
<evidence type="ECO:0000256" key="1">
    <source>
        <dbReference type="ARBA" id="ARBA00004173"/>
    </source>
</evidence>
<evidence type="ECO:0008006" key="6">
    <source>
        <dbReference type="Google" id="ProtNLM"/>
    </source>
</evidence>